<comment type="subcellular location">
    <subcellularLocation>
        <location evidence="1">Membrane</location>
        <topology evidence="1">Multi-pass membrane protein</topology>
    </subcellularLocation>
</comment>
<evidence type="ECO:0000256" key="2">
    <source>
        <dbReference type="ARBA" id="ARBA00022692"/>
    </source>
</evidence>
<keyword evidence="2 6" id="KW-0812">Transmembrane</keyword>
<evidence type="ECO:0000256" key="1">
    <source>
        <dbReference type="ARBA" id="ARBA00004141"/>
    </source>
</evidence>
<feature type="transmembrane region" description="Helical" evidence="6">
    <location>
        <begin position="232"/>
        <end position="250"/>
    </location>
</feature>
<gene>
    <name evidence="7" type="ORF">SAMN06264855_11250</name>
</gene>
<feature type="compositionally biased region" description="Low complexity" evidence="5">
    <location>
        <begin position="616"/>
        <end position="626"/>
    </location>
</feature>
<keyword evidence="3 6" id="KW-1133">Transmembrane helix</keyword>
<organism evidence="7 8">
    <name type="scientific">Halorubrum vacuolatum</name>
    <name type="common">Natronobacterium vacuolatum</name>
    <dbReference type="NCBI Taxonomy" id="63740"/>
    <lineage>
        <taxon>Archaea</taxon>
        <taxon>Methanobacteriati</taxon>
        <taxon>Methanobacteriota</taxon>
        <taxon>Stenosarchaea group</taxon>
        <taxon>Halobacteria</taxon>
        <taxon>Halobacteriales</taxon>
        <taxon>Haloferacaceae</taxon>
        <taxon>Halorubrum</taxon>
    </lineage>
</organism>
<dbReference type="GO" id="GO:0008233">
    <property type="term" value="F:peptidase activity"/>
    <property type="evidence" value="ECO:0007669"/>
    <property type="project" value="UniProtKB-KW"/>
</dbReference>
<evidence type="ECO:0000313" key="8">
    <source>
        <dbReference type="Proteomes" id="UP000198397"/>
    </source>
</evidence>
<feature type="compositionally biased region" description="Basic and acidic residues" evidence="5">
    <location>
        <begin position="363"/>
        <end position="374"/>
    </location>
</feature>
<feature type="compositionally biased region" description="Acidic residues" evidence="5">
    <location>
        <begin position="627"/>
        <end position="638"/>
    </location>
</feature>
<feature type="transmembrane region" description="Helical" evidence="6">
    <location>
        <begin position="193"/>
        <end position="212"/>
    </location>
</feature>
<keyword evidence="8" id="KW-1185">Reference proteome</keyword>
<keyword evidence="7" id="KW-0378">Hydrolase</keyword>
<evidence type="ECO:0000313" key="7">
    <source>
        <dbReference type="EMBL" id="SNR52620.1"/>
    </source>
</evidence>
<feature type="transmembrane region" description="Helical" evidence="6">
    <location>
        <begin position="38"/>
        <end position="60"/>
    </location>
</feature>
<feature type="transmembrane region" description="Helical" evidence="6">
    <location>
        <begin position="72"/>
        <end position="94"/>
    </location>
</feature>
<dbReference type="AlphaFoldDB" id="A0A238X1P2"/>
<keyword evidence="4 6" id="KW-0472">Membrane</keyword>
<feature type="region of interest" description="Disordered" evidence="5">
    <location>
        <begin position="351"/>
        <end position="380"/>
    </location>
</feature>
<dbReference type="GO" id="GO:0016020">
    <property type="term" value="C:membrane"/>
    <property type="evidence" value="ECO:0007669"/>
    <property type="project" value="UniProtKB-SubCell"/>
</dbReference>
<dbReference type="GO" id="GO:0006508">
    <property type="term" value="P:proteolysis"/>
    <property type="evidence" value="ECO:0007669"/>
    <property type="project" value="UniProtKB-KW"/>
</dbReference>
<evidence type="ECO:0000256" key="3">
    <source>
        <dbReference type="ARBA" id="ARBA00022989"/>
    </source>
</evidence>
<feature type="transmembrane region" description="Helical" evidence="6">
    <location>
        <begin position="170"/>
        <end position="186"/>
    </location>
</feature>
<evidence type="ECO:0000256" key="6">
    <source>
        <dbReference type="SAM" id="Phobius"/>
    </source>
</evidence>
<reference evidence="7 8" key="1">
    <citation type="submission" date="2017-06" db="EMBL/GenBank/DDBJ databases">
        <authorList>
            <person name="Kim H.J."/>
            <person name="Triplett B.A."/>
        </authorList>
    </citation>
    <scope>NUCLEOTIDE SEQUENCE [LARGE SCALE GENOMIC DNA]</scope>
    <source>
        <strain evidence="7 8">DSM 8800</strain>
    </source>
</reference>
<feature type="transmembrane region" description="Helical" evidence="6">
    <location>
        <begin position="414"/>
        <end position="436"/>
    </location>
</feature>
<feature type="transmembrane region" description="Helical" evidence="6">
    <location>
        <begin position="448"/>
        <end position="473"/>
    </location>
</feature>
<feature type="transmembrane region" description="Helical" evidence="6">
    <location>
        <begin position="287"/>
        <end position="309"/>
    </location>
</feature>
<feature type="transmembrane region" description="Helical" evidence="6">
    <location>
        <begin position="142"/>
        <end position="164"/>
    </location>
</feature>
<evidence type="ECO:0000256" key="4">
    <source>
        <dbReference type="ARBA" id="ARBA00023136"/>
    </source>
</evidence>
<dbReference type="EMBL" id="FZNQ01000012">
    <property type="protein sequence ID" value="SNR52620.1"/>
    <property type="molecule type" value="Genomic_DNA"/>
</dbReference>
<dbReference type="InterPro" id="IPR035952">
    <property type="entry name" value="Rhomboid-like_sf"/>
</dbReference>
<feature type="transmembrane region" description="Helical" evidence="6">
    <location>
        <begin position="386"/>
        <end position="408"/>
    </location>
</feature>
<feature type="region of interest" description="Disordered" evidence="5">
    <location>
        <begin position="612"/>
        <end position="675"/>
    </location>
</feature>
<name>A0A238X1P2_HALVU</name>
<sequence>MIPITTTRVALGVSLCFLAAFAWHVLDRDAWRERLTDRFVLGVPWGTLVTVAVVVGFYLFAQSGFQYPDAPVIYAFISWSYLYPTGILTAGIAHGGADHIVSNMTGTLVLAPIAEYVWGHYRGGSRKRAADSQADNGLLGRPWLRAVVVFPAALFAVAFLTAAFSLGPGLGFSGALYGIVGFAVVARPLATVVGVVATSAVGTIFTAFTSPLVRETLSVGPPAPPSWAGVGFQAHLLGFLIGALLAIALLSARGTRPRMDRVLGGTLVVGVVQSVWLLTGGGADEFVLYRGVGMTFLFGLTVLIALAAAGSARPLIVRVPLLEPSVSGAGSTSSEPSKADDTGAFEWVTQDSTEGDTPADGSKSTERHPSDTAHGKPRKPRVRRGIAAAWVVLVVLASALVAAASIALDEPAAISLLSAAILATLLSLPAIPAILPRRLHSGPLTRRGGAVLVIVGLTLLASLPMVVFGLLVVDDPSIEGSEAIEIGDYSVAYVDDEPAPQSGAIDLGEGFTGGTTDGVIVTSDEREMWTVDERPAVLAHEGETTVVVGGIGWREEVAVDRVAWDVVGNETAYAVDLEHDEEEIRSYVGDVIDSDSRVDGHALAVAPTDDGFEVRATPTEGATDGDATGDEGVGDAAEDPLTATVPEPGEEESLGDLRIRTVPVDGDGGSDLEDEDVDARLVVEGSGSTVVLAERRA</sequence>
<protein>
    <submittedName>
        <fullName evidence="7">Membrane associated serine protease, rhomboid family</fullName>
    </submittedName>
</protein>
<evidence type="ECO:0000256" key="5">
    <source>
        <dbReference type="SAM" id="MobiDB-lite"/>
    </source>
</evidence>
<feature type="transmembrane region" description="Helical" evidence="6">
    <location>
        <begin position="262"/>
        <end position="281"/>
    </location>
</feature>
<dbReference type="Proteomes" id="UP000198397">
    <property type="component" value="Unassembled WGS sequence"/>
</dbReference>
<accession>A0A238X1P2</accession>
<dbReference type="SUPFAM" id="SSF144091">
    <property type="entry name" value="Rhomboid-like"/>
    <property type="match status" value="1"/>
</dbReference>
<keyword evidence="7" id="KW-0645">Protease</keyword>
<dbReference type="Gene3D" id="1.20.1540.10">
    <property type="entry name" value="Rhomboid-like"/>
    <property type="match status" value="1"/>
</dbReference>
<proteinExistence type="predicted"/>